<dbReference type="InterPro" id="IPR011527">
    <property type="entry name" value="ABC1_TM_dom"/>
</dbReference>
<dbReference type="EMBL" id="JAEIOS010000009">
    <property type="protein sequence ID" value="MBI8988518.1"/>
    <property type="molecule type" value="Genomic_DNA"/>
</dbReference>
<dbReference type="InterPro" id="IPR017871">
    <property type="entry name" value="ABC_transporter-like_CS"/>
</dbReference>
<feature type="transmembrane region" description="Helical" evidence="11">
    <location>
        <begin position="184"/>
        <end position="203"/>
    </location>
</feature>
<evidence type="ECO:0000256" key="3">
    <source>
        <dbReference type="ARBA" id="ARBA00022475"/>
    </source>
</evidence>
<dbReference type="InterPro" id="IPR039421">
    <property type="entry name" value="Type_1_exporter"/>
</dbReference>
<comment type="subcellular location">
    <subcellularLocation>
        <location evidence="1">Cell inner membrane</location>
        <topology evidence="1">Multi-pass membrane protein</topology>
    </subcellularLocation>
</comment>
<accession>A0A934I769</accession>
<dbReference type="InterPro" id="IPR036640">
    <property type="entry name" value="ABC1_TM_sf"/>
</dbReference>
<gene>
    <name evidence="14" type="ORF">JDV75_01885</name>
</gene>
<evidence type="ECO:0000256" key="4">
    <source>
        <dbReference type="ARBA" id="ARBA00022519"/>
    </source>
</evidence>
<dbReference type="GO" id="GO:0015421">
    <property type="term" value="F:ABC-type oligopeptide transporter activity"/>
    <property type="evidence" value="ECO:0007669"/>
    <property type="project" value="TreeGrafter"/>
</dbReference>
<dbReference type="Pfam" id="PF00005">
    <property type="entry name" value="ABC_tran"/>
    <property type="match status" value="1"/>
</dbReference>
<evidence type="ECO:0000313" key="14">
    <source>
        <dbReference type="EMBL" id="MBI8988518.1"/>
    </source>
</evidence>
<evidence type="ECO:0000256" key="2">
    <source>
        <dbReference type="ARBA" id="ARBA00022448"/>
    </source>
</evidence>
<dbReference type="PROSITE" id="PS50929">
    <property type="entry name" value="ABC_TM1F"/>
    <property type="match status" value="1"/>
</dbReference>
<dbReference type="GO" id="GO:0005524">
    <property type="term" value="F:ATP binding"/>
    <property type="evidence" value="ECO:0007669"/>
    <property type="project" value="UniProtKB-KW"/>
</dbReference>
<keyword evidence="7 14" id="KW-0067">ATP-binding</keyword>
<keyword evidence="15" id="KW-1185">Reference proteome</keyword>
<dbReference type="PANTHER" id="PTHR43394:SF1">
    <property type="entry name" value="ATP-BINDING CASSETTE SUB-FAMILY B MEMBER 10, MITOCHONDRIAL"/>
    <property type="match status" value="1"/>
</dbReference>
<keyword evidence="6" id="KW-0547">Nucleotide-binding</keyword>
<dbReference type="PROSITE" id="PS00211">
    <property type="entry name" value="ABC_TRANSPORTER_1"/>
    <property type="match status" value="1"/>
</dbReference>
<dbReference type="GO" id="GO:0016887">
    <property type="term" value="F:ATP hydrolysis activity"/>
    <property type="evidence" value="ECO:0007669"/>
    <property type="project" value="InterPro"/>
</dbReference>
<keyword evidence="4" id="KW-0997">Cell inner membrane</keyword>
<evidence type="ECO:0000256" key="10">
    <source>
        <dbReference type="ARBA" id="ARBA00023455"/>
    </source>
</evidence>
<keyword evidence="5 11" id="KW-0812">Transmembrane</keyword>
<dbReference type="InterPro" id="IPR027417">
    <property type="entry name" value="P-loop_NTPase"/>
</dbReference>
<evidence type="ECO:0000259" key="13">
    <source>
        <dbReference type="PROSITE" id="PS50929"/>
    </source>
</evidence>
<feature type="transmembrane region" description="Helical" evidence="11">
    <location>
        <begin position="40"/>
        <end position="60"/>
    </location>
</feature>
<keyword evidence="3" id="KW-1003">Cell membrane</keyword>
<feature type="transmembrane region" description="Helical" evidence="11">
    <location>
        <begin position="81"/>
        <end position="105"/>
    </location>
</feature>
<feature type="transmembrane region" description="Helical" evidence="11">
    <location>
        <begin position="274"/>
        <end position="293"/>
    </location>
</feature>
<name>A0A934I769_9CORY</name>
<evidence type="ECO:0000256" key="1">
    <source>
        <dbReference type="ARBA" id="ARBA00004429"/>
    </source>
</evidence>
<organism evidence="14 15">
    <name type="scientific">Corynebacterium meridianum</name>
    <dbReference type="NCBI Taxonomy" id="2765363"/>
    <lineage>
        <taxon>Bacteria</taxon>
        <taxon>Bacillati</taxon>
        <taxon>Actinomycetota</taxon>
        <taxon>Actinomycetes</taxon>
        <taxon>Mycobacteriales</taxon>
        <taxon>Corynebacteriaceae</taxon>
        <taxon>Corynebacterium</taxon>
    </lineage>
</organism>
<sequence length="599" mass="63233">MTTNHTKPDDERITDAAERSAAEKAALKELLSPVAGALNIGRVFGVLSGIAAIAPYIALVRLGEIFLTARASGVSPDRAEVTTVTAWLIGAFAAQAMLMLTGLGITHYADLKLGTLVRNRLVARVATAPLAWFSETNSGRVRKAVQDDIRTLHTLIAHAPVESAAASAAPVALIVYAFLVDWRLGLLAVANLPLYILIMILSMRGMAEKTTEMDVLLGDVSATAVEFADGIEVVKAFGQTGRAHRRYADAADRFSSFFYDWCGPQMRRSAIAEAIISVPLLILVNFAGGSLLVRNGTVSIADVLATTLISLVIPTAVVVMANSSWGYLTAGAAAKRLQETLNAPSLPVGSGGTPDGHTVHFEDVSFSYGDGTGNTALDHVDLTCPEGTVTALVGPSGSGKSTLATMLARFTDPDSGRVLIGGVDVRELTTRQLYGEVSFVLQNPKLLQLTIRDNIRLATPEATDEEVWAAARAARIAEEIEALPDRLDTVIGGESGTDLSGGQAQRIAIARALLADAPILILDEALAATDPDAESEIQLALNRLVAGRTVLVIAHRPESVRGADQIIRLESGRITGRLTGDEVTDHAIDALMGLTTEGK</sequence>
<keyword evidence="8 11" id="KW-1133">Transmembrane helix</keyword>
<dbReference type="Pfam" id="PF00664">
    <property type="entry name" value="ABC_membrane"/>
    <property type="match status" value="1"/>
</dbReference>
<evidence type="ECO:0000313" key="15">
    <source>
        <dbReference type="Proteomes" id="UP000645966"/>
    </source>
</evidence>
<comment type="similarity">
    <text evidence="10">Belongs to the ABC transporter superfamily. Siderophore-Fe(3+) uptake transporter (SIUT) (TC 3.A.1.21) family.</text>
</comment>
<dbReference type="Proteomes" id="UP000645966">
    <property type="component" value="Unassembled WGS sequence"/>
</dbReference>
<dbReference type="Gene3D" id="3.40.50.300">
    <property type="entry name" value="P-loop containing nucleotide triphosphate hydrolases"/>
    <property type="match status" value="1"/>
</dbReference>
<evidence type="ECO:0000256" key="8">
    <source>
        <dbReference type="ARBA" id="ARBA00022989"/>
    </source>
</evidence>
<dbReference type="SMART" id="SM00382">
    <property type="entry name" value="AAA"/>
    <property type="match status" value="1"/>
</dbReference>
<dbReference type="GO" id="GO:0005886">
    <property type="term" value="C:plasma membrane"/>
    <property type="evidence" value="ECO:0007669"/>
    <property type="project" value="UniProtKB-SubCell"/>
</dbReference>
<reference evidence="14" key="1">
    <citation type="submission" date="2020-12" db="EMBL/GenBank/DDBJ databases">
        <title>Genome public.</title>
        <authorList>
            <person name="Sun Q."/>
        </authorList>
    </citation>
    <scope>NUCLEOTIDE SEQUENCE</scope>
    <source>
        <strain evidence="14">CCM 8863</strain>
    </source>
</reference>
<evidence type="ECO:0000256" key="7">
    <source>
        <dbReference type="ARBA" id="ARBA00022840"/>
    </source>
</evidence>
<evidence type="ECO:0000256" key="6">
    <source>
        <dbReference type="ARBA" id="ARBA00022741"/>
    </source>
</evidence>
<feature type="domain" description="ABC transmembrane type-1" evidence="13">
    <location>
        <begin position="43"/>
        <end position="313"/>
    </location>
</feature>
<dbReference type="InterPro" id="IPR003439">
    <property type="entry name" value="ABC_transporter-like_ATP-bd"/>
</dbReference>
<proteinExistence type="inferred from homology"/>
<dbReference type="PANTHER" id="PTHR43394">
    <property type="entry name" value="ATP-DEPENDENT PERMEASE MDL1, MITOCHONDRIAL"/>
    <property type="match status" value="1"/>
</dbReference>
<evidence type="ECO:0000256" key="11">
    <source>
        <dbReference type="SAM" id="Phobius"/>
    </source>
</evidence>
<evidence type="ECO:0000256" key="5">
    <source>
        <dbReference type="ARBA" id="ARBA00022692"/>
    </source>
</evidence>
<dbReference type="FunFam" id="3.40.50.300:FF:000221">
    <property type="entry name" value="Multidrug ABC transporter ATP-binding protein"/>
    <property type="match status" value="1"/>
</dbReference>
<feature type="transmembrane region" description="Helical" evidence="11">
    <location>
        <begin position="305"/>
        <end position="328"/>
    </location>
</feature>
<evidence type="ECO:0000256" key="9">
    <source>
        <dbReference type="ARBA" id="ARBA00023136"/>
    </source>
</evidence>
<dbReference type="PROSITE" id="PS50893">
    <property type="entry name" value="ABC_TRANSPORTER_2"/>
    <property type="match status" value="1"/>
</dbReference>
<dbReference type="SUPFAM" id="SSF52540">
    <property type="entry name" value="P-loop containing nucleoside triphosphate hydrolases"/>
    <property type="match status" value="1"/>
</dbReference>
<dbReference type="Gene3D" id="1.20.1560.10">
    <property type="entry name" value="ABC transporter type 1, transmembrane domain"/>
    <property type="match status" value="1"/>
</dbReference>
<keyword evidence="2" id="KW-0813">Transport</keyword>
<dbReference type="RefSeq" id="WP_198737552.1">
    <property type="nucleotide sequence ID" value="NZ_JAEIOS010000009.1"/>
</dbReference>
<dbReference type="AlphaFoldDB" id="A0A934I769"/>
<dbReference type="SUPFAM" id="SSF90123">
    <property type="entry name" value="ABC transporter transmembrane region"/>
    <property type="match status" value="1"/>
</dbReference>
<protein>
    <submittedName>
        <fullName evidence="14">ABC transporter ATP-binding protein</fullName>
    </submittedName>
</protein>
<keyword evidence="9 11" id="KW-0472">Membrane</keyword>
<comment type="caution">
    <text evidence="14">The sequence shown here is derived from an EMBL/GenBank/DDBJ whole genome shotgun (WGS) entry which is preliminary data.</text>
</comment>
<dbReference type="InterPro" id="IPR003593">
    <property type="entry name" value="AAA+_ATPase"/>
</dbReference>
<feature type="domain" description="ABC transporter" evidence="12">
    <location>
        <begin position="359"/>
        <end position="596"/>
    </location>
</feature>
<evidence type="ECO:0000259" key="12">
    <source>
        <dbReference type="PROSITE" id="PS50893"/>
    </source>
</evidence>